<feature type="transmembrane region" description="Helical" evidence="8">
    <location>
        <begin position="49"/>
        <end position="67"/>
    </location>
</feature>
<dbReference type="OrthoDB" id="9799090at2"/>
<dbReference type="EMBL" id="SELH01000016">
    <property type="protein sequence ID" value="TWP29009.1"/>
    <property type="molecule type" value="Genomic_DNA"/>
</dbReference>
<evidence type="ECO:0000256" key="8">
    <source>
        <dbReference type="SAM" id="Phobius"/>
    </source>
</evidence>
<feature type="transmembrane region" description="Helical" evidence="8">
    <location>
        <begin position="103"/>
        <end position="127"/>
    </location>
</feature>
<dbReference type="PANTHER" id="PTHR11537">
    <property type="entry name" value="VOLTAGE-GATED POTASSIUM CHANNEL"/>
    <property type="match status" value="1"/>
</dbReference>
<feature type="transmembrane region" description="Helical" evidence="8">
    <location>
        <begin position="79"/>
        <end position="97"/>
    </location>
</feature>
<dbReference type="Pfam" id="PF07885">
    <property type="entry name" value="Ion_trans_2"/>
    <property type="match status" value="1"/>
</dbReference>
<dbReference type="GO" id="GO:0005249">
    <property type="term" value="F:voltage-gated potassium channel activity"/>
    <property type="evidence" value="ECO:0007669"/>
    <property type="project" value="InterPro"/>
</dbReference>
<organism evidence="10 11">
    <name type="scientific">Apibacter muscae</name>
    <dbReference type="NCBI Taxonomy" id="2509004"/>
    <lineage>
        <taxon>Bacteria</taxon>
        <taxon>Pseudomonadati</taxon>
        <taxon>Bacteroidota</taxon>
        <taxon>Flavobacteriia</taxon>
        <taxon>Flavobacteriales</taxon>
        <taxon>Weeksellaceae</taxon>
        <taxon>Apibacter</taxon>
    </lineage>
</organism>
<evidence type="ECO:0000313" key="11">
    <source>
        <dbReference type="Proteomes" id="UP000319499"/>
    </source>
</evidence>
<dbReference type="Proteomes" id="UP000319499">
    <property type="component" value="Unassembled WGS sequence"/>
</dbReference>
<dbReference type="InterPro" id="IPR013099">
    <property type="entry name" value="K_chnl_dom"/>
</dbReference>
<keyword evidence="7 10" id="KW-0407">Ion channel</keyword>
<name>A0A563DG26_9FLAO</name>
<dbReference type="GO" id="GO:0001508">
    <property type="term" value="P:action potential"/>
    <property type="evidence" value="ECO:0007669"/>
    <property type="project" value="TreeGrafter"/>
</dbReference>
<dbReference type="AlphaFoldDB" id="A0A563DG26"/>
<dbReference type="PRINTS" id="PR00169">
    <property type="entry name" value="KCHANNEL"/>
</dbReference>
<feature type="transmembrane region" description="Helical" evidence="8">
    <location>
        <begin position="134"/>
        <end position="156"/>
    </location>
</feature>
<reference evidence="10 11" key="1">
    <citation type="submission" date="2019-02" db="EMBL/GenBank/DDBJ databases">
        <title>Apibacter muscae sp. nov.: a novel member of the house fly microbiota.</title>
        <authorList>
            <person name="Park R."/>
        </authorList>
    </citation>
    <scope>NUCLEOTIDE SEQUENCE [LARGE SCALE GENOMIC DNA]</scope>
    <source>
        <strain evidence="10 11">AL1</strain>
    </source>
</reference>
<dbReference type="Gene3D" id="1.20.120.350">
    <property type="entry name" value="Voltage-gated potassium channels. Chain C"/>
    <property type="match status" value="1"/>
</dbReference>
<protein>
    <submittedName>
        <fullName evidence="10">Two pore domain potassium channel family protein</fullName>
    </submittedName>
</protein>
<evidence type="ECO:0000259" key="9">
    <source>
        <dbReference type="Pfam" id="PF07885"/>
    </source>
</evidence>
<dbReference type="RefSeq" id="WP_146292062.1">
    <property type="nucleotide sequence ID" value="NZ_SELH01000016.1"/>
</dbReference>
<evidence type="ECO:0000256" key="2">
    <source>
        <dbReference type="ARBA" id="ARBA00022448"/>
    </source>
</evidence>
<evidence type="ECO:0000256" key="5">
    <source>
        <dbReference type="ARBA" id="ARBA00023065"/>
    </source>
</evidence>
<dbReference type="GO" id="GO:0008076">
    <property type="term" value="C:voltage-gated potassium channel complex"/>
    <property type="evidence" value="ECO:0007669"/>
    <property type="project" value="InterPro"/>
</dbReference>
<comment type="subcellular location">
    <subcellularLocation>
        <location evidence="1">Membrane</location>
        <topology evidence="1">Multi-pass membrane protein</topology>
    </subcellularLocation>
</comment>
<evidence type="ECO:0000256" key="3">
    <source>
        <dbReference type="ARBA" id="ARBA00022692"/>
    </source>
</evidence>
<proteinExistence type="predicted"/>
<evidence type="ECO:0000313" key="10">
    <source>
        <dbReference type="EMBL" id="TWP29009.1"/>
    </source>
</evidence>
<dbReference type="Gene3D" id="1.10.287.70">
    <property type="match status" value="1"/>
</dbReference>
<dbReference type="InterPro" id="IPR027359">
    <property type="entry name" value="Volt_channel_dom_sf"/>
</dbReference>
<keyword evidence="2" id="KW-0813">Transport</keyword>
<keyword evidence="3 8" id="KW-0812">Transmembrane</keyword>
<evidence type="ECO:0000256" key="4">
    <source>
        <dbReference type="ARBA" id="ARBA00022989"/>
    </source>
</evidence>
<feature type="transmembrane region" description="Helical" evidence="8">
    <location>
        <begin position="197"/>
        <end position="218"/>
    </location>
</feature>
<keyword evidence="6 8" id="KW-0472">Membrane</keyword>
<evidence type="ECO:0000256" key="6">
    <source>
        <dbReference type="ARBA" id="ARBA00023136"/>
    </source>
</evidence>
<evidence type="ECO:0000256" key="1">
    <source>
        <dbReference type="ARBA" id="ARBA00004141"/>
    </source>
</evidence>
<evidence type="ECO:0000256" key="7">
    <source>
        <dbReference type="ARBA" id="ARBA00023303"/>
    </source>
</evidence>
<feature type="transmembrane region" description="Helical" evidence="8">
    <location>
        <begin position="14"/>
        <end position="37"/>
    </location>
</feature>
<dbReference type="InterPro" id="IPR028325">
    <property type="entry name" value="VG_K_chnl"/>
</dbReference>
<dbReference type="PANTHER" id="PTHR11537:SF254">
    <property type="entry name" value="POTASSIUM VOLTAGE-GATED CHANNEL PROTEIN SHAB"/>
    <property type="match status" value="1"/>
</dbReference>
<keyword evidence="5" id="KW-0406">Ion transport</keyword>
<keyword evidence="4 8" id="KW-1133">Transmembrane helix</keyword>
<sequence length="228" mass="26520">MNSSNLLEKYIKNFLQISILLLSVFLVVSMSIDIFRGIDTYAQNNYLKIQYWICLWFLFSFFIEIFLSENRWKYFKTHFIFLIISIPYQNIIYLYHIQLPSEAMYLIRFIPLLRGGYALAIVVGWFTNNKISSLFITYLSMLMATVYFSSLAFYAIEYTINPQINGYGDAIWWAFMNVTTVGSNIVAISITGKVLTVLLAAIGMMMFPIFTIYLTNLITTKAKELGRE</sequence>
<dbReference type="SUPFAM" id="SSF81324">
    <property type="entry name" value="Voltage-gated potassium channels"/>
    <property type="match status" value="1"/>
</dbReference>
<comment type="caution">
    <text evidence="10">The sequence shown here is derived from an EMBL/GenBank/DDBJ whole genome shotgun (WGS) entry which is preliminary data.</text>
</comment>
<feature type="transmembrane region" description="Helical" evidence="8">
    <location>
        <begin position="171"/>
        <end position="190"/>
    </location>
</feature>
<feature type="domain" description="Potassium channel" evidence="9">
    <location>
        <begin position="144"/>
        <end position="219"/>
    </location>
</feature>
<keyword evidence="11" id="KW-1185">Reference proteome</keyword>
<gene>
    <name evidence="10" type="ORF">ETU09_04000</name>
</gene>
<accession>A0A563DG26</accession>